<accession>A0ABR8EN36</accession>
<dbReference type="InterPro" id="IPR050194">
    <property type="entry name" value="Glycosyltransferase_grp1"/>
</dbReference>
<evidence type="ECO:0000259" key="1">
    <source>
        <dbReference type="Pfam" id="PF00534"/>
    </source>
</evidence>
<dbReference type="SUPFAM" id="SSF53756">
    <property type="entry name" value="UDP-Glycosyltransferase/glycogen phosphorylase"/>
    <property type="match status" value="1"/>
</dbReference>
<keyword evidence="3" id="KW-1185">Reference proteome</keyword>
<gene>
    <name evidence="2" type="ORF">H6G72_25060</name>
</gene>
<dbReference type="PANTHER" id="PTHR45947">
    <property type="entry name" value="SULFOQUINOVOSYL TRANSFERASE SQD2"/>
    <property type="match status" value="1"/>
</dbReference>
<dbReference type="CDD" id="cd03801">
    <property type="entry name" value="GT4_PimA-like"/>
    <property type="match status" value="1"/>
</dbReference>
<dbReference type="PANTHER" id="PTHR45947:SF3">
    <property type="entry name" value="SULFOQUINOVOSYL TRANSFERASE SQD2"/>
    <property type="match status" value="1"/>
</dbReference>
<sequence length="443" mass="49336">MEVKSMNLRVLIVAEHASAKFGGEAALPLHYYRILRQRGIPTWLVVHSRTRKELEALFPEDKNIAYIPDTIWHRLLWQLSRPLPNRVSYFTIGLIMRFITQLGQRRIIRDLVAEEKINIIHQPIPVSPKEPSMIFGMGVPVIIGPMNGGMDYPQSFKKMQNNSEKITVAIGRKFSALMNKLIPGKPQAAFLIVANERTRQALPKGVGKQVIELVENGVDLSLWKAAISNLDKAESSITRYVFVGRLVDWKAVDLLLIAFKQAALEATITLKIIGDGVERDHLKQKAQDLAILDIDSDQPGKVCFAGWMSQEDCAKELQQSDVLVLPSLMECGGAVVLEAMAMGIPVIATNWGGPADYLDPSCGILVEPSSREVFIENLAAAMIKLARSPQERQAMGKAGREKVIQCFDWEVKVDRMIEIYRQAIANHAIGSAEKSPLEVIAEK</sequence>
<evidence type="ECO:0000313" key="3">
    <source>
        <dbReference type="Proteomes" id="UP000641954"/>
    </source>
</evidence>
<feature type="domain" description="Glycosyl transferase family 1" evidence="1">
    <location>
        <begin position="240"/>
        <end position="401"/>
    </location>
</feature>
<protein>
    <submittedName>
        <fullName evidence="2">Glycosyltransferase family 4 protein</fullName>
    </submittedName>
</protein>
<dbReference type="InterPro" id="IPR001296">
    <property type="entry name" value="Glyco_trans_1"/>
</dbReference>
<dbReference type="Gene3D" id="3.40.50.2000">
    <property type="entry name" value="Glycogen Phosphorylase B"/>
    <property type="match status" value="2"/>
</dbReference>
<organism evidence="2 3">
    <name type="scientific">Planktothricoides raciborskii FACHB-1370</name>
    <dbReference type="NCBI Taxonomy" id="2949576"/>
    <lineage>
        <taxon>Bacteria</taxon>
        <taxon>Bacillati</taxon>
        <taxon>Cyanobacteriota</taxon>
        <taxon>Cyanophyceae</taxon>
        <taxon>Oscillatoriophycideae</taxon>
        <taxon>Oscillatoriales</taxon>
        <taxon>Oscillatoriaceae</taxon>
        <taxon>Planktothricoides</taxon>
    </lineage>
</organism>
<comment type="caution">
    <text evidence="2">The sequence shown here is derived from an EMBL/GenBank/DDBJ whole genome shotgun (WGS) entry which is preliminary data.</text>
</comment>
<reference evidence="2 3" key="1">
    <citation type="journal article" date="2020" name="ISME J.">
        <title>Comparative genomics reveals insights into cyanobacterial evolution and habitat adaptation.</title>
        <authorList>
            <person name="Chen M.Y."/>
            <person name="Teng W.K."/>
            <person name="Zhao L."/>
            <person name="Hu C.X."/>
            <person name="Zhou Y.K."/>
            <person name="Han B.P."/>
            <person name="Song L.R."/>
            <person name="Shu W.S."/>
        </authorList>
    </citation>
    <scope>NUCLEOTIDE SEQUENCE [LARGE SCALE GENOMIC DNA]</scope>
    <source>
        <strain evidence="2 3">FACHB-1370</strain>
    </source>
</reference>
<dbReference type="Proteomes" id="UP000641954">
    <property type="component" value="Unassembled WGS sequence"/>
</dbReference>
<dbReference type="EMBL" id="JACJSK010000055">
    <property type="protein sequence ID" value="MBD2547036.1"/>
    <property type="molecule type" value="Genomic_DNA"/>
</dbReference>
<name>A0ABR8EN36_9CYAN</name>
<dbReference type="RefSeq" id="WP_190880280.1">
    <property type="nucleotide sequence ID" value="NZ_JACJSK010000055.1"/>
</dbReference>
<proteinExistence type="predicted"/>
<dbReference type="Pfam" id="PF00534">
    <property type="entry name" value="Glycos_transf_1"/>
    <property type="match status" value="1"/>
</dbReference>
<evidence type="ECO:0000313" key="2">
    <source>
        <dbReference type="EMBL" id="MBD2547036.1"/>
    </source>
</evidence>